<evidence type="ECO:0000256" key="2">
    <source>
        <dbReference type="ARBA" id="ARBA00023163"/>
    </source>
</evidence>
<evidence type="ECO:0000313" key="4">
    <source>
        <dbReference type="EMBL" id="KAG9396560.1"/>
    </source>
</evidence>
<keyword evidence="1" id="KW-0805">Transcription regulation</keyword>
<dbReference type="GO" id="GO:0003700">
    <property type="term" value="F:DNA-binding transcription factor activity"/>
    <property type="evidence" value="ECO:0007669"/>
    <property type="project" value="InterPro"/>
</dbReference>
<organism evidence="4 5">
    <name type="scientific">Carpediemonas membranifera</name>
    <dbReference type="NCBI Taxonomy" id="201153"/>
    <lineage>
        <taxon>Eukaryota</taxon>
        <taxon>Metamonada</taxon>
        <taxon>Carpediemonas-like organisms</taxon>
        <taxon>Carpediemonas</taxon>
    </lineage>
</organism>
<dbReference type="AlphaFoldDB" id="A0A8J6B0A8"/>
<dbReference type="GO" id="GO:0003677">
    <property type="term" value="F:DNA binding"/>
    <property type="evidence" value="ECO:0007669"/>
    <property type="project" value="UniProtKB-KW"/>
</dbReference>
<dbReference type="OrthoDB" id="60033at2759"/>
<keyword evidence="2" id="KW-0804">Transcription</keyword>
<dbReference type="PANTHER" id="PTHR31442">
    <property type="entry name" value="HOMEODOMAIN-LIKE SUPERFAMILY PROTEIN-RELATED"/>
    <property type="match status" value="1"/>
</dbReference>
<reference evidence="4" key="1">
    <citation type="submission" date="2021-05" db="EMBL/GenBank/DDBJ databases">
        <title>A free-living protist that lacks canonical eukaryotic 1 DNA replication and segregation systems.</title>
        <authorList>
            <person name="Salas-Leiva D.E."/>
            <person name="Tromer E.C."/>
            <person name="Curtis B.A."/>
            <person name="Jerlstrom-Hultqvist J."/>
            <person name="Kolisko M."/>
            <person name="Yi Z."/>
            <person name="Salas-Leiva J.S."/>
            <person name="Gallot-Lavallee L."/>
            <person name="Kops G.J.P.L."/>
            <person name="Archibald J.M."/>
            <person name="Simpson A.G.B."/>
            <person name="Roger A.J."/>
        </authorList>
    </citation>
    <scope>NUCLEOTIDE SEQUENCE</scope>
    <source>
        <strain evidence="4">BICM</strain>
    </source>
</reference>
<sequence>MQDAYRSGASSPTNSEGSKIRHRIVWTKELITRFEMAALQLGVRSATPTTILMTMDVDGLTREHVASRLQKMRAALCRQFNLSGTKELDDEHGRRWAAQERPQLLSAQAMASRATKKPAPVPSSTRPLYLKGIDGVITAVVRDPDRGCTFPERLL</sequence>
<dbReference type="Proteomes" id="UP000717585">
    <property type="component" value="Unassembled WGS sequence"/>
</dbReference>
<dbReference type="InterPro" id="IPR006447">
    <property type="entry name" value="Myb_dom_plants"/>
</dbReference>
<keyword evidence="4" id="KW-0238">DNA-binding</keyword>
<dbReference type="InterPro" id="IPR009057">
    <property type="entry name" value="Homeodomain-like_sf"/>
</dbReference>
<proteinExistence type="predicted"/>
<gene>
    <name evidence="4" type="ORF">J8273_1568</name>
</gene>
<accession>A0A8J6B0A8</accession>
<evidence type="ECO:0000256" key="1">
    <source>
        <dbReference type="ARBA" id="ARBA00023015"/>
    </source>
</evidence>
<dbReference type="EMBL" id="JAHDYR010000005">
    <property type="protein sequence ID" value="KAG9396560.1"/>
    <property type="molecule type" value="Genomic_DNA"/>
</dbReference>
<evidence type="ECO:0000313" key="5">
    <source>
        <dbReference type="Proteomes" id="UP000717585"/>
    </source>
</evidence>
<keyword evidence="3" id="KW-0539">Nucleus</keyword>
<keyword evidence="5" id="KW-1185">Reference proteome</keyword>
<dbReference type="NCBIfam" id="TIGR01557">
    <property type="entry name" value="myb_SHAQKYF"/>
    <property type="match status" value="1"/>
</dbReference>
<evidence type="ECO:0000256" key="3">
    <source>
        <dbReference type="ARBA" id="ARBA00023242"/>
    </source>
</evidence>
<dbReference type="PANTHER" id="PTHR31442:SF29">
    <property type="entry name" value="HOMEODOMAIN-LIKE SUPERFAMILY PROTEIN"/>
    <property type="match status" value="1"/>
</dbReference>
<dbReference type="InterPro" id="IPR044841">
    <property type="entry name" value="LUX/BOA-like"/>
</dbReference>
<comment type="caution">
    <text evidence="4">The sequence shown here is derived from an EMBL/GenBank/DDBJ whole genome shotgun (WGS) entry which is preliminary data.</text>
</comment>
<name>A0A8J6B0A8_9EUKA</name>
<protein>
    <submittedName>
        <fullName evidence="4">Myb-like DNA-binding domain</fullName>
    </submittedName>
</protein>
<dbReference type="SUPFAM" id="SSF46689">
    <property type="entry name" value="Homeodomain-like"/>
    <property type="match status" value="1"/>
</dbReference>
<dbReference type="Gene3D" id="1.10.10.60">
    <property type="entry name" value="Homeodomain-like"/>
    <property type="match status" value="1"/>
</dbReference>